<evidence type="ECO:0000313" key="3">
    <source>
        <dbReference type="EMBL" id="SDD88034.1"/>
    </source>
</evidence>
<dbReference type="InterPro" id="IPR055247">
    <property type="entry name" value="InsJ-like_HTH"/>
</dbReference>
<evidence type="ECO:0000313" key="4">
    <source>
        <dbReference type="Proteomes" id="UP000198995"/>
    </source>
</evidence>
<evidence type="ECO:0000256" key="1">
    <source>
        <dbReference type="ARBA" id="ARBA00038232"/>
    </source>
</evidence>
<reference evidence="3 4" key="1">
    <citation type="submission" date="2016-10" db="EMBL/GenBank/DDBJ databases">
        <authorList>
            <person name="de Groot N.N."/>
        </authorList>
    </citation>
    <scope>NUCLEOTIDE SEQUENCE [LARGE SCALE GENOMIC DNA]</scope>
    <source>
        <strain evidence="3 4">DSM 20475</strain>
    </source>
</reference>
<gene>
    <name evidence="3" type="ORF">SAMN04489866_10936</name>
</gene>
<dbReference type="Pfam" id="PF13518">
    <property type="entry name" value="HTH_28"/>
    <property type="match status" value="1"/>
</dbReference>
<dbReference type="OrthoDB" id="5690222at2"/>
<dbReference type="GO" id="GO:0043565">
    <property type="term" value="F:sequence-specific DNA binding"/>
    <property type="evidence" value="ECO:0007669"/>
    <property type="project" value="InterPro"/>
</dbReference>
<protein>
    <submittedName>
        <fullName evidence="3">Transposase and inactivated derivatives</fullName>
    </submittedName>
</protein>
<sequence>MVSDNRIKHDPLTRSLALKLFERGFGYKFVSSHLGIPRDTVRQWYYKYSAIGPGGVLMMGGKQKKYSYDLKLEAAKAVVERGMSYSEAMALFKIASLAPLKRWCKLYREGGEMALLPKAKGCPGASKSKATEVTEVDMLKAKILRLEAENACLKKAQALKALEHFPTELK</sequence>
<dbReference type="PANTHER" id="PTHR33795">
    <property type="entry name" value="INSERTION ELEMENT IS150 PROTEIN INSJ"/>
    <property type="match status" value="1"/>
</dbReference>
<dbReference type="InterPro" id="IPR010921">
    <property type="entry name" value="Trp_repressor/repl_initiator"/>
</dbReference>
<dbReference type="RefSeq" id="WP_091792060.1">
    <property type="nucleotide sequence ID" value="NZ_FNAF01000009.1"/>
</dbReference>
<feature type="domain" description="Insertion element IS150 protein InsJ-like helix-turn-helix" evidence="2">
    <location>
        <begin position="71"/>
        <end position="120"/>
    </location>
</feature>
<evidence type="ECO:0000259" key="2">
    <source>
        <dbReference type="Pfam" id="PF13518"/>
    </source>
</evidence>
<dbReference type="STRING" id="2741.SAMN04489866_10936"/>
<dbReference type="SUPFAM" id="SSF48295">
    <property type="entry name" value="TrpR-like"/>
    <property type="match status" value="1"/>
</dbReference>
<dbReference type="EMBL" id="FNAF01000009">
    <property type="protein sequence ID" value="SDD88034.1"/>
    <property type="molecule type" value="Genomic_DNA"/>
</dbReference>
<comment type="similarity">
    <text evidence="1">Belongs to the IS150/IS1296 orfA family.</text>
</comment>
<accession>A0A1G6YC30</accession>
<organism evidence="3 4">
    <name type="scientific">Peptococcus niger</name>
    <dbReference type="NCBI Taxonomy" id="2741"/>
    <lineage>
        <taxon>Bacteria</taxon>
        <taxon>Bacillati</taxon>
        <taxon>Bacillota</taxon>
        <taxon>Clostridia</taxon>
        <taxon>Eubacteriales</taxon>
        <taxon>Peptococcaceae</taxon>
        <taxon>Peptococcus</taxon>
    </lineage>
</organism>
<dbReference type="InterPro" id="IPR052057">
    <property type="entry name" value="IS150/IS1296_orfA-like"/>
</dbReference>
<dbReference type="Proteomes" id="UP000198995">
    <property type="component" value="Unassembled WGS sequence"/>
</dbReference>
<proteinExistence type="inferred from homology"/>
<dbReference type="AlphaFoldDB" id="A0A1G6YC30"/>
<dbReference type="PANTHER" id="PTHR33795:SF1">
    <property type="entry name" value="INSERTION ELEMENT IS150 PROTEIN INSJ"/>
    <property type="match status" value="1"/>
</dbReference>
<name>A0A1G6YC30_PEPNI</name>
<keyword evidence="4" id="KW-1185">Reference proteome</keyword>